<keyword evidence="1" id="KW-0732">Signal</keyword>
<sequence>MAAASLAGAGPRCRAWLLVLAACLAGQAAAADGGKSFFDVDWSDPATAAVELAWRWRITVMLLGDCLATHAPAPLQQHMVTRAQVKIAFALSPLIAIACLFCCTTDDPEEEELRRKKKYDFSLQGAE</sequence>
<feature type="signal peptide" evidence="1">
    <location>
        <begin position="1"/>
        <end position="30"/>
    </location>
</feature>
<dbReference type="Proteomes" id="UP001189429">
    <property type="component" value="Unassembled WGS sequence"/>
</dbReference>
<proteinExistence type="predicted"/>
<protein>
    <submittedName>
        <fullName evidence="2">Uncharacterized protein</fullName>
    </submittedName>
</protein>
<dbReference type="EMBL" id="CAUYUJ010002447">
    <property type="protein sequence ID" value="CAK0800825.1"/>
    <property type="molecule type" value="Genomic_DNA"/>
</dbReference>
<comment type="caution">
    <text evidence="2">The sequence shown here is derived from an EMBL/GenBank/DDBJ whole genome shotgun (WGS) entry which is preliminary data.</text>
</comment>
<gene>
    <name evidence="2" type="ORF">PCOR1329_LOCUS8868</name>
</gene>
<evidence type="ECO:0000256" key="1">
    <source>
        <dbReference type="SAM" id="SignalP"/>
    </source>
</evidence>
<reference evidence="2" key="1">
    <citation type="submission" date="2023-10" db="EMBL/GenBank/DDBJ databases">
        <authorList>
            <person name="Chen Y."/>
            <person name="Shah S."/>
            <person name="Dougan E. K."/>
            <person name="Thang M."/>
            <person name="Chan C."/>
        </authorList>
    </citation>
    <scope>NUCLEOTIDE SEQUENCE [LARGE SCALE GENOMIC DNA]</scope>
</reference>
<feature type="chain" id="PRO_5045041008" evidence="1">
    <location>
        <begin position="31"/>
        <end position="127"/>
    </location>
</feature>
<evidence type="ECO:0000313" key="3">
    <source>
        <dbReference type="Proteomes" id="UP001189429"/>
    </source>
</evidence>
<organism evidence="2 3">
    <name type="scientific">Prorocentrum cordatum</name>
    <dbReference type="NCBI Taxonomy" id="2364126"/>
    <lineage>
        <taxon>Eukaryota</taxon>
        <taxon>Sar</taxon>
        <taxon>Alveolata</taxon>
        <taxon>Dinophyceae</taxon>
        <taxon>Prorocentrales</taxon>
        <taxon>Prorocentraceae</taxon>
        <taxon>Prorocentrum</taxon>
    </lineage>
</organism>
<keyword evidence="3" id="KW-1185">Reference proteome</keyword>
<accession>A0ABN9Q515</accession>
<name>A0ABN9Q515_9DINO</name>
<evidence type="ECO:0000313" key="2">
    <source>
        <dbReference type="EMBL" id="CAK0800825.1"/>
    </source>
</evidence>